<sequence length="142" mass="15984">MSSGDGTIGIQQTFGRIMAAPAAPDLELKKAFQELQSKMVETQRKLRIADMQVTSHKVSIQKNNIANTVISTYPPETRMYDCIGRMFLLSSQEASKSKLEARNKAAEERIAQLEQNKTYLEKNFKESENNLRELIASKKAST</sequence>
<name>A0A1V9X7U6_9ACAR</name>
<dbReference type="GO" id="GO:0044183">
    <property type="term" value="F:protein folding chaperone"/>
    <property type="evidence" value="ECO:0007669"/>
    <property type="project" value="TreeGrafter"/>
</dbReference>
<dbReference type="InterPro" id="IPR002777">
    <property type="entry name" value="PFD_beta-like"/>
</dbReference>
<dbReference type="AlphaFoldDB" id="A0A1V9X7U6"/>
<comment type="caution">
    <text evidence="5">The sequence shown here is derived from an EMBL/GenBank/DDBJ whole genome shotgun (WGS) entry which is preliminary data.</text>
</comment>
<dbReference type="EMBL" id="MNPL01021400">
    <property type="protein sequence ID" value="OQR69352.1"/>
    <property type="molecule type" value="Genomic_DNA"/>
</dbReference>
<evidence type="ECO:0000256" key="1">
    <source>
        <dbReference type="ARBA" id="ARBA00008045"/>
    </source>
</evidence>
<dbReference type="CDD" id="cd23164">
    <property type="entry name" value="Prefoldin_1"/>
    <property type="match status" value="1"/>
</dbReference>
<dbReference type="SUPFAM" id="SSF46579">
    <property type="entry name" value="Prefoldin"/>
    <property type="match status" value="1"/>
</dbReference>
<dbReference type="InParanoid" id="A0A1V9X7U6"/>
<comment type="subunit">
    <text evidence="2">Heterohexamer of two PFD-alpha type and four PFD-beta type subunits.</text>
</comment>
<evidence type="ECO:0000256" key="4">
    <source>
        <dbReference type="SAM" id="Coils"/>
    </source>
</evidence>
<evidence type="ECO:0000256" key="2">
    <source>
        <dbReference type="ARBA" id="ARBA00011695"/>
    </source>
</evidence>
<keyword evidence="4" id="KW-0175">Coiled coil</keyword>
<comment type="similarity">
    <text evidence="1">Belongs to the prefoldin subunit beta family.</text>
</comment>
<dbReference type="PANTHER" id="PTHR20903:SF0">
    <property type="entry name" value="PREFOLDIN SUBUNIT 1"/>
    <property type="match status" value="1"/>
</dbReference>
<reference evidence="5 6" key="1">
    <citation type="journal article" date="2017" name="Gigascience">
        <title>Draft genome of the honey bee ectoparasitic mite, Tropilaelaps mercedesae, is shaped by the parasitic life history.</title>
        <authorList>
            <person name="Dong X."/>
            <person name="Armstrong S.D."/>
            <person name="Xia D."/>
            <person name="Makepeace B.L."/>
            <person name="Darby A.C."/>
            <person name="Kadowaki T."/>
        </authorList>
    </citation>
    <scope>NUCLEOTIDE SEQUENCE [LARGE SCALE GENOMIC DNA]</scope>
    <source>
        <strain evidence="5">Wuxi-XJTLU</strain>
    </source>
</reference>
<keyword evidence="3" id="KW-0143">Chaperone</keyword>
<dbReference type="FunCoup" id="A0A1V9X7U6">
    <property type="interactions" value="1692"/>
</dbReference>
<evidence type="ECO:0000313" key="6">
    <source>
        <dbReference type="Proteomes" id="UP000192247"/>
    </source>
</evidence>
<dbReference type="GO" id="GO:0051082">
    <property type="term" value="F:unfolded protein binding"/>
    <property type="evidence" value="ECO:0007669"/>
    <property type="project" value="InterPro"/>
</dbReference>
<evidence type="ECO:0000313" key="5">
    <source>
        <dbReference type="EMBL" id="OQR69352.1"/>
    </source>
</evidence>
<dbReference type="Pfam" id="PF01920">
    <property type="entry name" value="Prefoldin_2"/>
    <property type="match status" value="1"/>
</dbReference>
<dbReference type="GO" id="GO:0016272">
    <property type="term" value="C:prefoldin complex"/>
    <property type="evidence" value="ECO:0007669"/>
    <property type="project" value="InterPro"/>
</dbReference>
<evidence type="ECO:0000256" key="3">
    <source>
        <dbReference type="ARBA" id="ARBA00023186"/>
    </source>
</evidence>
<dbReference type="InterPro" id="IPR009053">
    <property type="entry name" value="Prefoldin"/>
</dbReference>
<dbReference type="OrthoDB" id="5242628at2759"/>
<protein>
    <submittedName>
        <fullName evidence="5">Prefoldin subunit 1-like</fullName>
    </submittedName>
</protein>
<keyword evidence="6" id="KW-1185">Reference proteome</keyword>
<dbReference type="Gene3D" id="1.10.287.370">
    <property type="match status" value="1"/>
</dbReference>
<gene>
    <name evidence="5" type="ORF">BIW11_12312</name>
</gene>
<dbReference type="Proteomes" id="UP000192247">
    <property type="component" value="Unassembled WGS sequence"/>
</dbReference>
<dbReference type="GO" id="GO:0005737">
    <property type="term" value="C:cytoplasm"/>
    <property type="evidence" value="ECO:0007669"/>
    <property type="project" value="TreeGrafter"/>
</dbReference>
<feature type="coiled-coil region" evidence="4">
    <location>
        <begin position="89"/>
        <end position="130"/>
    </location>
</feature>
<organism evidence="5 6">
    <name type="scientific">Tropilaelaps mercedesae</name>
    <dbReference type="NCBI Taxonomy" id="418985"/>
    <lineage>
        <taxon>Eukaryota</taxon>
        <taxon>Metazoa</taxon>
        <taxon>Ecdysozoa</taxon>
        <taxon>Arthropoda</taxon>
        <taxon>Chelicerata</taxon>
        <taxon>Arachnida</taxon>
        <taxon>Acari</taxon>
        <taxon>Parasitiformes</taxon>
        <taxon>Mesostigmata</taxon>
        <taxon>Gamasina</taxon>
        <taxon>Dermanyssoidea</taxon>
        <taxon>Laelapidae</taxon>
        <taxon>Tropilaelaps</taxon>
    </lineage>
</organism>
<dbReference type="PANTHER" id="PTHR20903">
    <property type="entry name" value="PREFOLDIN SUBUNIT 1-RELATED"/>
    <property type="match status" value="1"/>
</dbReference>
<dbReference type="STRING" id="418985.A0A1V9X7U6"/>
<accession>A0A1V9X7U6</accession>
<proteinExistence type="inferred from homology"/>